<sequence>MGIDSLTSIALSALDMPSTSTDIGIAVLGKQLDLSETMGDSMVRAMELSVNPNVGSNIDIYV</sequence>
<dbReference type="Pfam" id="PF14070">
    <property type="entry name" value="YjfB_motility"/>
    <property type="match status" value="1"/>
</dbReference>
<name>A0ABR7I7H9_9FIRM</name>
<keyword evidence="2" id="KW-1185">Reference proteome</keyword>
<evidence type="ECO:0000313" key="1">
    <source>
        <dbReference type="EMBL" id="MBC5752870.1"/>
    </source>
</evidence>
<comment type="caution">
    <text evidence="1">The sequence shown here is derived from an EMBL/GenBank/DDBJ whole genome shotgun (WGS) entry which is preliminary data.</text>
</comment>
<dbReference type="Proteomes" id="UP000621540">
    <property type="component" value="Unassembled WGS sequence"/>
</dbReference>
<protein>
    <submittedName>
        <fullName evidence="1">YjfB family protein</fullName>
    </submittedName>
</protein>
<gene>
    <name evidence="1" type="ORF">H8Z76_02320</name>
</gene>
<dbReference type="RefSeq" id="WP_022514548.1">
    <property type="nucleotide sequence ID" value="NZ_JACOQH010000001.1"/>
</dbReference>
<dbReference type="EMBL" id="JACOQH010000001">
    <property type="protein sequence ID" value="MBC5752870.1"/>
    <property type="molecule type" value="Genomic_DNA"/>
</dbReference>
<evidence type="ECO:0000313" key="2">
    <source>
        <dbReference type="Proteomes" id="UP000621540"/>
    </source>
</evidence>
<organism evidence="1 2">
    <name type="scientific">Roseburia yibonii</name>
    <dbReference type="NCBI Taxonomy" id="2763063"/>
    <lineage>
        <taxon>Bacteria</taxon>
        <taxon>Bacillati</taxon>
        <taxon>Bacillota</taxon>
        <taxon>Clostridia</taxon>
        <taxon>Lachnospirales</taxon>
        <taxon>Lachnospiraceae</taxon>
        <taxon>Roseburia</taxon>
    </lineage>
</organism>
<accession>A0ABR7I7H9</accession>
<reference evidence="1 2" key="1">
    <citation type="submission" date="2020-08" db="EMBL/GenBank/DDBJ databases">
        <title>Genome public.</title>
        <authorList>
            <person name="Liu C."/>
            <person name="Sun Q."/>
        </authorList>
    </citation>
    <scope>NUCLEOTIDE SEQUENCE [LARGE SCALE GENOMIC DNA]</scope>
    <source>
        <strain evidence="1 2">BX0805</strain>
    </source>
</reference>
<dbReference type="InterPro" id="IPR025906">
    <property type="entry name" value="YjfB_motility"/>
</dbReference>
<proteinExistence type="predicted"/>